<keyword evidence="4 6" id="KW-1133">Transmembrane helix</keyword>
<dbReference type="PANTHER" id="PTHR30619:SF1">
    <property type="entry name" value="RECOMBINATION PROTEIN 2"/>
    <property type="match status" value="1"/>
</dbReference>
<dbReference type="NCBIfam" id="TIGR00360">
    <property type="entry name" value="ComEC_N-term"/>
    <property type="match status" value="1"/>
</dbReference>
<feature type="transmembrane region" description="Helical" evidence="6">
    <location>
        <begin position="34"/>
        <end position="51"/>
    </location>
</feature>
<feature type="transmembrane region" description="Helical" evidence="6">
    <location>
        <begin position="334"/>
        <end position="354"/>
    </location>
</feature>
<accession>A0A6J4NU56</accession>
<feature type="transmembrane region" description="Helical" evidence="6">
    <location>
        <begin position="273"/>
        <end position="289"/>
    </location>
</feature>
<evidence type="ECO:0000256" key="3">
    <source>
        <dbReference type="ARBA" id="ARBA00022692"/>
    </source>
</evidence>
<feature type="transmembrane region" description="Helical" evidence="6">
    <location>
        <begin position="374"/>
        <end position="393"/>
    </location>
</feature>
<evidence type="ECO:0000256" key="5">
    <source>
        <dbReference type="ARBA" id="ARBA00023136"/>
    </source>
</evidence>
<evidence type="ECO:0000313" key="8">
    <source>
        <dbReference type="EMBL" id="CAA9395760.1"/>
    </source>
</evidence>
<dbReference type="Pfam" id="PF03772">
    <property type="entry name" value="Competence"/>
    <property type="match status" value="1"/>
</dbReference>
<dbReference type="InterPro" id="IPR036866">
    <property type="entry name" value="RibonucZ/Hydroxyglut_hydro"/>
</dbReference>
<feature type="domain" description="Metallo-beta-lactamase" evidence="7">
    <location>
        <begin position="527"/>
        <end position="729"/>
    </location>
</feature>
<gene>
    <name evidence="8" type="ORF">AVDCRST_MAG75-1825</name>
</gene>
<dbReference type="SUPFAM" id="SSF56281">
    <property type="entry name" value="Metallo-hydrolase/oxidoreductase"/>
    <property type="match status" value="1"/>
</dbReference>
<proteinExistence type="predicted"/>
<feature type="transmembrane region" description="Helical" evidence="6">
    <location>
        <begin position="432"/>
        <end position="452"/>
    </location>
</feature>
<feature type="transmembrane region" description="Helical" evidence="6">
    <location>
        <begin position="295"/>
        <end position="313"/>
    </location>
</feature>
<dbReference type="InterPro" id="IPR052159">
    <property type="entry name" value="Competence_DNA_uptake"/>
</dbReference>
<feature type="transmembrane region" description="Helical" evidence="6">
    <location>
        <begin position="405"/>
        <end position="426"/>
    </location>
</feature>
<feature type="transmembrane region" description="Helical" evidence="6">
    <location>
        <begin position="12"/>
        <end position="28"/>
    </location>
</feature>
<dbReference type="GO" id="GO:0005886">
    <property type="term" value="C:plasma membrane"/>
    <property type="evidence" value="ECO:0007669"/>
    <property type="project" value="UniProtKB-SubCell"/>
</dbReference>
<keyword evidence="2" id="KW-1003">Cell membrane</keyword>
<sequence length="775" mass="80106">MPERKEWPDLRLVPVAVGAWAATWAGTAGSTRTVVAAVAMSAAVGLAAAMLRSLRWAAVLLAMLTGLGVGVLHESRISQGPVFNLAAEGAIVTVTLTTRTDPQVQPAAGVRPAYLLLRARVTAVSGRGASWRVRAPVLVTVSGDLVPAWSQLPVGSSLRVQARLQSPQPGSDISAVVRVRGPAGSVTPPSPALRQVERVREGLRQAVAERRAEQRALVPALVLGDTSAVTPAITEDFQATGLTHLTAVSGANLTLLLAFMLIMARWAGVRGRWLRLVGLVGVAVFVALCRTEPSVLRAAAMGLVALAALGAGGRGKGLRNLAVAMLVLLLLDPFLSRSIGFALSVLASGGIIWWGGRWAAVLHRWMPKVVAESVAVPLAAHLATLPVVAAISGRVSAVGVLTNAVAGPFVGPATVFGFAAAGLSLLSGTAAAVVGFGAAWSAQMILWVAHLGARLPGASRTWPVNPMGIVVLTMLAVTTAWLTPRVLRYRALTLLVVLIMIVICIRPPGQPGWPARDWVLVACDVGQGDGLVLRVAMHQAVVVDTGPEPALIDDCLDQLHIATVPLLVLTHSHADHVDGISGVLEGRVVGAVWESPLAATLPEGARVRELAEARGIPVHVPAPGMEVTIGESRLRVLGPAGSAAPVLLTSAEGESSAENDASLVLVASVRGLRILLTGDVEPTGQQAILATGADLRSDVLKLPHHGSSRQDPAFIAATGARVAIASAGVDNSYGHPAPRTLRLVTSLGMTVLRTDLHGSVAITAKAGQVAAVAQR</sequence>
<dbReference type="SMART" id="SM00849">
    <property type="entry name" value="Lactamase_B"/>
    <property type="match status" value="1"/>
</dbReference>
<dbReference type="InterPro" id="IPR035681">
    <property type="entry name" value="ComA-like_MBL"/>
</dbReference>
<reference evidence="8" key="1">
    <citation type="submission" date="2020-02" db="EMBL/GenBank/DDBJ databases">
        <authorList>
            <person name="Meier V. D."/>
        </authorList>
    </citation>
    <scope>NUCLEOTIDE SEQUENCE</scope>
    <source>
        <strain evidence="8">AVDCRST_MAG75</strain>
    </source>
</reference>
<feature type="transmembrane region" description="Helical" evidence="6">
    <location>
        <begin position="241"/>
        <end position="261"/>
    </location>
</feature>
<evidence type="ECO:0000256" key="6">
    <source>
        <dbReference type="SAM" id="Phobius"/>
    </source>
</evidence>
<keyword evidence="3 6" id="KW-0812">Transmembrane</keyword>
<feature type="transmembrane region" description="Helical" evidence="6">
    <location>
        <begin position="464"/>
        <end position="483"/>
    </location>
</feature>
<evidence type="ECO:0000256" key="4">
    <source>
        <dbReference type="ARBA" id="ARBA00022989"/>
    </source>
</evidence>
<dbReference type="PANTHER" id="PTHR30619">
    <property type="entry name" value="DNA INTERNALIZATION/COMPETENCE PROTEIN COMEC/REC2"/>
    <property type="match status" value="1"/>
</dbReference>
<comment type="subcellular location">
    <subcellularLocation>
        <location evidence="1">Cell membrane</location>
        <topology evidence="1">Multi-pass membrane protein</topology>
    </subcellularLocation>
</comment>
<evidence type="ECO:0000256" key="2">
    <source>
        <dbReference type="ARBA" id="ARBA00022475"/>
    </source>
</evidence>
<feature type="transmembrane region" description="Helical" evidence="6">
    <location>
        <begin position="489"/>
        <end position="506"/>
    </location>
</feature>
<dbReference type="CDD" id="cd07731">
    <property type="entry name" value="ComA-like_MBL-fold"/>
    <property type="match status" value="1"/>
</dbReference>
<dbReference type="AlphaFoldDB" id="A0A6J4NU56"/>
<dbReference type="Pfam" id="PF00753">
    <property type="entry name" value="Lactamase_B"/>
    <property type="match status" value="1"/>
</dbReference>
<evidence type="ECO:0000259" key="7">
    <source>
        <dbReference type="SMART" id="SM00849"/>
    </source>
</evidence>
<dbReference type="Gene3D" id="3.60.15.10">
    <property type="entry name" value="Ribonuclease Z/Hydroxyacylglutathione hydrolase-like"/>
    <property type="match status" value="1"/>
</dbReference>
<evidence type="ECO:0000256" key="1">
    <source>
        <dbReference type="ARBA" id="ARBA00004651"/>
    </source>
</evidence>
<feature type="transmembrane region" description="Helical" evidence="6">
    <location>
        <begin position="56"/>
        <end position="73"/>
    </location>
</feature>
<protein>
    <submittedName>
        <fullName evidence="8">DNA internalization-related competence protein ComEC/Rec2</fullName>
    </submittedName>
</protein>
<dbReference type="InterPro" id="IPR004477">
    <property type="entry name" value="ComEC_N"/>
</dbReference>
<dbReference type="EMBL" id="CADCUO010000113">
    <property type="protein sequence ID" value="CAA9395760.1"/>
    <property type="molecule type" value="Genomic_DNA"/>
</dbReference>
<dbReference type="InterPro" id="IPR001279">
    <property type="entry name" value="Metallo-B-lactamas"/>
</dbReference>
<name>A0A6J4NU56_9ACTN</name>
<organism evidence="8">
    <name type="scientific">uncultured Propionibacteriaceae bacterium</name>
    <dbReference type="NCBI Taxonomy" id="257457"/>
    <lineage>
        <taxon>Bacteria</taxon>
        <taxon>Bacillati</taxon>
        <taxon>Actinomycetota</taxon>
        <taxon>Actinomycetes</taxon>
        <taxon>Propionibacteriales</taxon>
        <taxon>Propionibacteriaceae</taxon>
        <taxon>environmental samples</taxon>
    </lineage>
</organism>
<keyword evidence="5 6" id="KW-0472">Membrane</keyword>